<dbReference type="RefSeq" id="WP_061553153.1">
    <property type="nucleotide sequence ID" value="NZ_LXEX01000038.1"/>
</dbReference>
<proteinExistence type="predicted"/>
<sequence length="324" mass="35998">MTDKKQMSVNESLAKVNKILRSAGVIPLPFEHNAALSILADVACQQQEEIDDLRERVSLSDRFIGGLNKHVQSQPQGHEPETLIPLGAIAAELLLAINEFGHTPISPKTATRARELFSNIENQAKALINENDILRNAVKCESPDLPMTIEHSIELNGTTTINSPAIEVISHLIKDGSIPLGKKNKEDRQDMIRSIHESLNIDSMSQGYENQECKAEGVYSFGEIYPATSEDIINDGEHNFFKSKYYINGAHAGSIVFCCNQFSESIIKKEIKSNSFSTGQRIEVVNAVYEAIRRVGLKHGVSNCTGDEMRQILNAYFDISRKEI</sequence>
<feature type="coiled-coil region" evidence="1">
    <location>
        <begin position="110"/>
        <end position="137"/>
    </location>
</feature>
<dbReference type="Proteomes" id="UP000078431">
    <property type="component" value="Unassembled WGS sequence"/>
</dbReference>
<protein>
    <submittedName>
        <fullName evidence="2">Uncharacterized protein</fullName>
    </submittedName>
</protein>
<comment type="caution">
    <text evidence="2">The sequence shown here is derived from an EMBL/GenBank/DDBJ whole genome shotgun (WGS) entry which is preliminary data.</text>
</comment>
<keyword evidence="3" id="KW-1185">Reference proteome</keyword>
<accession>A0AA91EDE0</accession>
<keyword evidence="1" id="KW-0175">Coiled coil</keyword>
<evidence type="ECO:0000313" key="3">
    <source>
        <dbReference type="Proteomes" id="UP000078431"/>
    </source>
</evidence>
<reference evidence="2 3" key="1">
    <citation type="submission" date="2016-04" db="EMBL/GenBank/DDBJ databases">
        <title>ATOL: Assembling a taxonomically balanced genome-scale reconstruction of the evolutionary history of the Enterobacteriaceae.</title>
        <authorList>
            <person name="Plunkett G.III."/>
            <person name="Neeno-Eckwall E.C."/>
            <person name="Glasner J.D."/>
            <person name="Perna N.T."/>
        </authorList>
    </citation>
    <scope>NUCLEOTIDE SEQUENCE [LARGE SCALE GENOMIC DNA]</scope>
    <source>
        <strain evidence="2 3">ATCC 12841</strain>
    </source>
</reference>
<gene>
    <name evidence="2" type="ORF">M993_02743</name>
</gene>
<evidence type="ECO:0000256" key="1">
    <source>
        <dbReference type="SAM" id="Coils"/>
    </source>
</evidence>
<dbReference type="EMBL" id="LXEX01000038">
    <property type="protein sequence ID" value="OAT58621.1"/>
    <property type="molecule type" value="Genomic_DNA"/>
</dbReference>
<evidence type="ECO:0000313" key="2">
    <source>
        <dbReference type="EMBL" id="OAT58621.1"/>
    </source>
</evidence>
<name>A0AA91EDE0_9GAMM</name>
<organism evidence="2 3">
    <name type="scientific">Obesumbacterium proteus ATCC 12841</name>
    <dbReference type="NCBI Taxonomy" id="1354268"/>
    <lineage>
        <taxon>Bacteria</taxon>
        <taxon>Pseudomonadati</taxon>
        <taxon>Pseudomonadota</taxon>
        <taxon>Gammaproteobacteria</taxon>
        <taxon>Enterobacterales</taxon>
        <taxon>Hafniaceae</taxon>
        <taxon>Obesumbacterium</taxon>
    </lineage>
</organism>
<dbReference type="AlphaFoldDB" id="A0AA91EDE0"/>